<dbReference type="InterPro" id="IPR013094">
    <property type="entry name" value="AB_hydrolase_3"/>
</dbReference>
<dbReference type="InterPro" id="IPR050300">
    <property type="entry name" value="GDXG_lipolytic_enzyme"/>
</dbReference>
<gene>
    <name evidence="3" type="ORF">BU24DRAFT_380034</name>
</gene>
<sequence>MGLLTYQPFKGVYLIGAIGFELARLPIWLIKYLTKYGRQHPEWTFRNALVARIAFSALYHLSMVQMGTPLPLTAGKEKERFVVIKPFSSDNYTGPFAPTADVKPVEIGASWYPAPLTPASDTSKVTVVLHFHGGAYVVGDGRTDSMGYSAHQLLKHGGATHVLASQYRLSSLPASATSNPFPAAVQDALTSYLYLVRTLGIPPSNIIVAGDSAGGNAAIALLRYISSHGADIPDPIPAPAAAFLWSPWISPSETLKGDFTRTNVNYGTDYLSRPFTDWGAAAYAGKGGKEVLESPYVSFKRQPFKTETKIWTHTGGAEVLFFDDKQWVLEMKAVGNEVVLDVDEKVPHDLFLMGKPLGLEKELAAAIKRAGEWFREVRK</sequence>
<dbReference type="Pfam" id="PF07859">
    <property type="entry name" value="Abhydrolase_3"/>
    <property type="match status" value="1"/>
</dbReference>
<dbReference type="Proteomes" id="UP000799778">
    <property type="component" value="Unassembled WGS sequence"/>
</dbReference>
<keyword evidence="1 3" id="KW-0378">Hydrolase</keyword>
<dbReference type="OrthoDB" id="2152029at2759"/>
<dbReference type="GO" id="GO:0016787">
    <property type="term" value="F:hydrolase activity"/>
    <property type="evidence" value="ECO:0007669"/>
    <property type="project" value="UniProtKB-KW"/>
</dbReference>
<dbReference type="GeneID" id="54282105"/>
<reference evidence="3" key="1">
    <citation type="journal article" date="2020" name="Stud. Mycol.">
        <title>101 Dothideomycetes genomes: a test case for predicting lifestyles and emergence of pathogens.</title>
        <authorList>
            <person name="Haridas S."/>
            <person name="Albert R."/>
            <person name="Binder M."/>
            <person name="Bloem J."/>
            <person name="Labutti K."/>
            <person name="Salamov A."/>
            <person name="Andreopoulos B."/>
            <person name="Baker S."/>
            <person name="Barry K."/>
            <person name="Bills G."/>
            <person name="Bluhm B."/>
            <person name="Cannon C."/>
            <person name="Castanera R."/>
            <person name="Culley D."/>
            <person name="Daum C."/>
            <person name="Ezra D."/>
            <person name="Gonzalez J."/>
            <person name="Henrissat B."/>
            <person name="Kuo A."/>
            <person name="Liang C."/>
            <person name="Lipzen A."/>
            <person name="Lutzoni F."/>
            <person name="Magnuson J."/>
            <person name="Mondo S."/>
            <person name="Nolan M."/>
            <person name="Ohm R."/>
            <person name="Pangilinan J."/>
            <person name="Park H.-J."/>
            <person name="Ramirez L."/>
            <person name="Alfaro M."/>
            <person name="Sun H."/>
            <person name="Tritt A."/>
            <person name="Yoshinaga Y."/>
            <person name="Zwiers L.-H."/>
            <person name="Turgeon B."/>
            <person name="Goodwin S."/>
            <person name="Spatafora J."/>
            <person name="Crous P."/>
            <person name="Grigoriev I."/>
        </authorList>
    </citation>
    <scope>NUCLEOTIDE SEQUENCE</scope>
    <source>
        <strain evidence="3">CBS 175.79</strain>
    </source>
</reference>
<proteinExistence type="predicted"/>
<protein>
    <submittedName>
        <fullName evidence="3">Alpha/beta-hydrolase</fullName>
    </submittedName>
</protein>
<evidence type="ECO:0000259" key="2">
    <source>
        <dbReference type="Pfam" id="PF07859"/>
    </source>
</evidence>
<organism evidence="3 4">
    <name type="scientific">Aaosphaeria arxii CBS 175.79</name>
    <dbReference type="NCBI Taxonomy" id="1450172"/>
    <lineage>
        <taxon>Eukaryota</taxon>
        <taxon>Fungi</taxon>
        <taxon>Dikarya</taxon>
        <taxon>Ascomycota</taxon>
        <taxon>Pezizomycotina</taxon>
        <taxon>Dothideomycetes</taxon>
        <taxon>Pleosporomycetidae</taxon>
        <taxon>Pleosporales</taxon>
        <taxon>Pleosporales incertae sedis</taxon>
        <taxon>Aaosphaeria</taxon>
    </lineage>
</organism>
<dbReference type="RefSeq" id="XP_033377897.1">
    <property type="nucleotide sequence ID" value="XM_033524708.1"/>
</dbReference>
<accession>A0A6A5X9B1</accession>
<keyword evidence="4" id="KW-1185">Reference proteome</keyword>
<dbReference type="EMBL" id="ML978078">
    <property type="protein sequence ID" value="KAF2009558.1"/>
    <property type="molecule type" value="Genomic_DNA"/>
</dbReference>
<dbReference type="PANTHER" id="PTHR48081">
    <property type="entry name" value="AB HYDROLASE SUPERFAMILY PROTEIN C4A8.06C"/>
    <property type="match status" value="1"/>
</dbReference>
<dbReference type="SUPFAM" id="SSF53474">
    <property type="entry name" value="alpha/beta-Hydrolases"/>
    <property type="match status" value="1"/>
</dbReference>
<dbReference type="AlphaFoldDB" id="A0A6A5X9B1"/>
<dbReference type="PANTHER" id="PTHR48081:SF8">
    <property type="entry name" value="ALPHA_BETA HYDROLASE FOLD-3 DOMAIN-CONTAINING PROTEIN-RELATED"/>
    <property type="match status" value="1"/>
</dbReference>
<dbReference type="InterPro" id="IPR029058">
    <property type="entry name" value="AB_hydrolase_fold"/>
</dbReference>
<name>A0A6A5X9B1_9PLEO</name>
<evidence type="ECO:0000256" key="1">
    <source>
        <dbReference type="ARBA" id="ARBA00022801"/>
    </source>
</evidence>
<feature type="domain" description="Alpha/beta hydrolase fold-3" evidence="2">
    <location>
        <begin position="128"/>
        <end position="351"/>
    </location>
</feature>
<evidence type="ECO:0000313" key="3">
    <source>
        <dbReference type="EMBL" id="KAF2009558.1"/>
    </source>
</evidence>
<evidence type="ECO:0000313" key="4">
    <source>
        <dbReference type="Proteomes" id="UP000799778"/>
    </source>
</evidence>
<dbReference type="Gene3D" id="3.40.50.1820">
    <property type="entry name" value="alpha/beta hydrolase"/>
    <property type="match status" value="1"/>
</dbReference>